<feature type="compositionally biased region" description="Pro residues" evidence="2">
    <location>
        <begin position="138"/>
        <end position="152"/>
    </location>
</feature>
<dbReference type="VEuPathDB" id="FungiDB:SPRG_05925"/>
<dbReference type="CDD" id="cd00030">
    <property type="entry name" value="C2"/>
    <property type="match status" value="1"/>
</dbReference>
<feature type="compositionally biased region" description="Low complexity" evidence="2">
    <location>
        <begin position="153"/>
        <end position="169"/>
    </location>
</feature>
<keyword evidence="1" id="KW-0175">Coiled coil</keyword>
<feature type="region of interest" description="Disordered" evidence="2">
    <location>
        <begin position="131"/>
        <end position="179"/>
    </location>
</feature>
<feature type="domain" description="C2" evidence="3">
    <location>
        <begin position="1"/>
        <end position="101"/>
    </location>
</feature>
<dbReference type="SMART" id="SM00239">
    <property type="entry name" value="C2"/>
    <property type="match status" value="1"/>
</dbReference>
<dbReference type="Gene3D" id="2.60.40.150">
    <property type="entry name" value="C2 domain"/>
    <property type="match status" value="1"/>
</dbReference>
<feature type="coiled-coil region" evidence="1">
    <location>
        <begin position="179"/>
        <end position="232"/>
    </location>
</feature>
<dbReference type="OrthoDB" id="270970at2759"/>
<dbReference type="Pfam" id="PF00168">
    <property type="entry name" value="C2"/>
    <property type="match status" value="1"/>
</dbReference>
<organism evidence="4 5">
    <name type="scientific">Saprolegnia parasitica (strain CBS 223.65)</name>
    <dbReference type="NCBI Taxonomy" id="695850"/>
    <lineage>
        <taxon>Eukaryota</taxon>
        <taxon>Sar</taxon>
        <taxon>Stramenopiles</taxon>
        <taxon>Oomycota</taxon>
        <taxon>Saprolegniomycetes</taxon>
        <taxon>Saprolegniales</taxon>
        <taxon>Saprolegniaceae</taxon>
        <taxon>Saprolegnia</taxon>
    </lineage>
</organism>
<dbReference type="PROSITE" id="PS50004">
    <property type="entry name" value="C2"/>
    <property type="match status" value="1"/>
</dbReference>
<dbReference type="InterPro" id="IPR052981">
    <property type="entry name" value="Ingression_C2_domain"/>
</dbReference>
<keyword evidence="5" id="KW-1185">Reference proteome</keyword>
<evidence type="ECO:0000256" key="1">
    <source>
        <dbReference type="SAM" id="Coils"/>
    </source>
</evidence>
<dbReference type="GeneID" id="24128299"/>
<protein>
    <recommendedName>
        <fullName evidence="3">C2 domain-containing protein</fullName>
    </recommendedName>
</protein>
<evidence type="ECO:0000313" key="4">
    <source>
        <dbReference type="EMBL" id="KDO29388.1"/>
    </source>
</evidence>
<dbReference type="AlphaFoldDB" id="A0A067CFV6"/>
<gene>
    <name evidence="4" type="ORF">SPRG_05925</name>
</gene>
<name>A0A067CFV6_SAPPC</name>
<dbReference type="Proteomes" id="UP000030745">
    <property type="component" value="Unassembled WGS sequence"/>
</dbReference>
<dbReference type="RefSeq" id="XP_012199891.1">
    <property type="nucleotide sequence ID" value="XM_012344501.1"/>
</dbReference>
<dbReference type="OMA" id="MGFGMQP"/>
<evidence type="ECO:0000256" key="2">
    <source>
        <dbReference type="SAM" id="MobiDB-lite"/>
    </source>
</evidence>
<dbReference type="KEGG" id="spar:SPRG_05925"/>
<dbReference type="PANTHER" id="PTHR47052">
    <property type="entry name" value="CONSERVED SERINE PROLINE-RICH PROTEIN (AFU_ORTHOLOGUE AFUA_2G01790)"/>
    <property type="match status" value="1"/>
</dbReference>
<reference evidence="4 5" key="1">
    <citation type="journal article" date="2013" name="PLoS Genet.">
        <title>Distinctive expansion of potential virulence genes in the genome of the oomycete fish pathogen Saprolegnia parasitica.</title>
        <authorList>
            <person name="Jiang R.H."/>
            <person name="de Bruijn I."/>
            <person name="Haas B.J."/>
            <person name="Belmonte R."/>
            <person name="Lobach L."/>
            <person name="Christie J."/>
            <person name="van den Ackerveken G."/>
            <person name="Bottin A."/>
            <person name="Bulone V."/>
            <person name="Diaz-Moreno S.M."/>
            <person name="Dumas B."/>
            <person name="Fan L."/>
            <person name="Gaulin E."/>
            <person name="Govers F."/>
            <person name="Grenville-Briggs L.J."/>
            <person name="Horner N.R."/>
            <person name="Levin J.Z."/>
            <person name="Mammella M."/>
            <person name="Meijer H.J."/>
            <person name="Morris P."/>
            <person name="Nusbaum C."/>
            <person name="Oome S."/>
            <person name="Phillips A.J."/>
            <person name="van Rooyen D."/>
            <person name="Rzeszutek E."/>
            <person name="Saraiva M."/>
            <person name="Secombes C.J."/>
            <person name="Seidl M.F."/>
            <person name="Snel B."/>
            <person name="Stassen J.H."/>
            <person name="Sykes S."/>
            <person name="Tripathy S."/>
            <person name="van den Berg H."/>
            <person name="Vega-Arreguin J.C."/>
            <person name="Wawra S."/>
            <person name="Young S.K."/>
            <person name="Zeng Q."/>
            <person name="Dieguez-Uribeondo J."/>
            <person name="Russ C."/>
            <person name="Tyler B.M."/>
            <person name="van West P."/>
        </authorList>
    </citation>
    <scope>NUCLEOTIDE SEQUENCE [LARGE SCALE GENOMIC DNA]</scope>
    <source>
        <strain evidence="4 5">CBS 223.65</strain>
    </source>
</reference>
<dbReference type="PANTHER" id="PTHR47052:SF3">
    <property type="entry name" value="INGRESSION PROTEIN 1"/>
    <property type="match status" value="1"/>
</dbReference>
<evidence type="ECO:0000313" key="5">
    <source>
        <dbReference type="Proteomes" id="UP000030745"/>
    </source>
</evidence>
<dbReference type="EMBL" id="KK583206">
    <property type="protein sequence ID" value="KDO29388.1"/>
    <property type="molecule type" value="Genomic_DNA"/>
</dbReference>
<evidence type="ECO:0000259" key="3">
    <source>
        <dbReference type="PROSITE" id="PS50004"/>
    </source>
</evidence>
<dbReference type="InterPro" id="IPR035892">
    <property type="entry name" value="C2_domain_sf"/>
</dbReference>
<dbReference type="SUPFAM" id="SSF49562">
    <property type="entry name" value="C2 domain (Calcium/lipid-binding domain, CaLB)"/>
    <property type="match status" value="1"/>
</dbReference>
<proteinExistence type="predicted"/>
<sequence>MPELHVRAVSARNLHDAQTFGKQDPYCKISVGHRTFKTRVHDNGGRNPVWNDKFVFEVADMQLSQLVIEIWDSNYTSDDYIGTCRLPMSIFASGQVIDQWYPVNYRNQQRGEINLRVQMLGIAGAHAPPAYGHQQPYAAPPPAYQQPAPPAYAQPSAPGYPSAPPAYGQQPAYNGGYAQQQQQQQIQQQQQQLQQQQQAMQQQTIQQQQMQLQQQQAQLAQQQAQMAAQASRPMYAPPPPVYAAPQPMYAAPPPVMMAPPPVIVGPPPVVMGGPVVYGAPAPVMYGGGYGGGYGDGYDNGGGVVAGAALGLAGGVILGAALSDDGGFFD</sequence>
<accession>A0A067CFV6</accession>
<dbReference type="InterPro" id="IPR000008">
    <property type="entry name" value="C2_dom"/>
</dbReference>